<dbReference type="Proteomes" id="UP000307720">
    <property type="component" value="Unassembled WGS sequence"/>
</dbReference>
<evidence type="ECO:0000313" key="1">
    <source>
        <dbReference type="EMBL" id="TGX96363.1"/>
    </source>
</evidence>
<accession>A0AC61QWP4</accession>
<reference evidence="1" key="1">
    <citation type="submission" date="2019-04" db="EMBL/GenBank/DDBJ databases">
        <title>Microbes associate with the intestines of laboratory mice.</title>
        <authorList>
            <person name="Navarre W."/>
            <person name="Wong E."/>
            <person name="Huang K."/>
            <person name="Tropini C."/>
            <person name="Ng K."/>
            <person name="Yu B."/>
        </authorList>
    </citation>
    <scope>NUCLEOTIDE SEQUENCE</scope>
    <source>
        <strain evidence="1">NM72_1-8</strain>
    </source>
</reference>
<comment type="caution">
    <text evidence="1">The sequence shown here is derived from an EMBL/GenBank/DDBJ whole genome shotgun (WGS) entry which is preliminary data.</text>
</comment>
<dbReference type="EMBL" id="SRZB01000066">
    <property type="protein sequence ID" value="TGX96363.1"/>
    <property type="molecule type" value="Genomic_DNA"/>
</dbReference>
<gene>
    <name evidence="1" type="ORF">E5357_16335</name>
</gene>
<evidence type="ECO:0000313" key="2">
    <source>
        <dbReference type="Proteomes" id="UP000307720"/>
    </source>
</evidence>
<name>A0AC61QWP4_9FIRM</name>
<protein>
    <submittedName>
        <fullName evidence="1">Uncharacterized protein</fullName>
    </submittedName>
</protein>
<proteinExistence type="predicted"/>
<sequence length="720" mass="77805">MIHTSTKYRRAVQGNRQFGIADRITFRDGTTLGLDIEDFVSYSIDEATSSPGKFEVGAAVIKEYSAVLNNEDGKFDRYDFEGADIVAQVGLMLEDGTWEYLQKGYYRVVEAKAQDLVILVKAYDSMLFFDSPYSGSMLSYPASLLQIVQDACNACSVAYDAGSIEMGGYTVRKRPDSETLTYRDIISYCAQIMGCYVKVNHMDRLEFGWYDLECLPDGIDGGDFTGTARPYETGDTLSGGNFTDYSSGDSHDCGTFRDAAGYHHFYHLGSQTINTDDITITGVLVSVEKQEEGAESCLYGTEGYVLEISENPLIQEGAVQQVARHVGQKLAGSIFRPLSIMVQSDPCIEAGDAALVTDRRQRTYRTVITNTTFTMGGMQKVECSAETPTEKNYTKYGAVTKILAKARDEVDIKLSAYDIAVQQMNQLAANTMGFYSTTVAQKDGSILAYRHDKPKLAESKVVYKSGIDGFFVTRDYTGEDSTTLWKAGFDSSGNAVLNILSVIGINFTWARGGELILGGDDGKGGVMLVKDAAGNVVVQCDINGITATKGTFSGRLEAATGTFKGNLEAAGGTFSGELEAASGTFKGALQAATGTFGGMTAEGNTLVQESVAQYPHSGVYKIIISGEGVSFDDSEVKYNYYKDDMVQFEPSYSTKIELDSIETNDLRAENLKLVGIGEDDTVTWLLGINKEGEVVKIPRNGSSGGNGNGGGDDGGELEVS</sequence>
<keyword evidence="2" id="KW-1185">Reference proteome</keyword>
<organism evidence="1 2">
    <name type="scientific">Hominisplanchenecus murintestinalis</name>
    <dbReference type="NCBI Taxonomy" id="2941517"/>
    <lineage>
        <taxon>Bacteria</taxon>
        <taxon>Bacillati</taxon>
        <taxon>Bacillota</taxon>
        <taxon>Clostridia</taxon>
        <taxon>Lachnospirales</taxon>
        <taxon>Lachnospiraceae</taxon>
        <taxon>Hominisplanchenecus</taxon>
    </lineage>
</organism>